<dbReference type="AlphaFoldDB" id="A0A8B7CH26"/>
<dbReference type="Proteomes" id="UP000228380">
    <property type="component" value="Unplaced"/>
</dbReference>
<feature type="domain" description="Myb-like" evidence="6">
    <location>
        <begin position="4"/>
        <end position="62"/>
    </location>
</feature>
<feature type="compositionally biased region" description="Basic and acidic residues" evidence="4">
    <location>
        <begin position="475"/>
        <end position="494"/>
    </location>
</feature>
<feature type="compositionally biased region" description="Acidic residues" evidence="4">
    <location>
        <begin position="70"/>
        <end position="79"/>
    </location>
</feature>
<dbReference type="GO" id="GO:0003677">
    <property type="term" value="F:DNA binding"/>
    <property type="evidence" value="ECO:0007669"/>
    <property type="project" value="UniProtKB-KW"/>
</dbReference>
<evidence type="ECO:0000256" key="4">
    <source>
        <dbReference type="SAM" id="MobiDB-lite"/>
    </source>
</evidence>
<dbReference type="SUPFAM" id="SSF46689">
    <property type="entry name" value="Homeodomain-like"/>
    <property type="match status" value="1"/>
</dbReference>
<dbReference type="Pfam" id="PF00439">
    <property type="entry name" value="Bromodomain"/>
    <property type="match status" value="1"/>
</dbReference>
<accession>A0A8B7CH26</accession>
<dbReference type="OrthoDB" id="1742084at2759"/>
<dbReference type="PROSITE" id="PS50090">
    <property type="entry name" value="MYB_LIKE"/>
    <property type="match status" value="1"/>
</dbReference>
<name>A0A8B7CH26_PHODC</name>
<feature type="region of interest" description="Disordered" evidence="4">
    <location>
        <begin position="420"/>
        <end position="691"/>
    </location>
</feature>
<evidence type="ECO:0000313" key="8">
    <source>
        <dbReference type="Proteomes" id="UP000228380"/>
    </source>
</evidence>
<evidence type="ECO:0000259" key="5">
    <source>
        <dbReference type="PROSITE" id="PS50014"/>
    </source>
</evidence>
<feature type="compositionally biased region" description="Low complexity" evidence="4">
    <location>
        <begin position="570"/>
        <end position="579"/>
    </location>
</feature>
<dbReference type="Gene3D" id="1.20.920.10">
    <property type="entry name" value="Bromodomain-like"/>
    <property type="match status" value="1"/>
</dbReference>
<evidence type="ECO:0000259" key="6">
    <source>
        <dbReference type="PROSITE" id="PS50090"/>
    </source>
</evidence>
<feature type="compositionally biased region" description="Basic and acidic residues" evidence="4">
    <location>
        <begin position="260"/>
        <end position="273"/>
    </location>
</feature>
<dbReference type="PROSITE" id="PS51294">
    <property type="entry name" value="HTH_MYB"/>
    <property type="match status" value="1"/>
</dbReference>
<feature type="compositionally biased region" description="Gly residues" evidence="4">
    <location>
        <begin position="523"/>
        <end position="532"/>
    </location>
</feature>
<dbReference type="CDD" id="cd04369">
    <property type="entry name" value="Bromodomain"/>
    <property type="match status" value="1"/>
</dbReference>
<dbReference type="PANTHER" id="PTHR37888:SF11">
    <property type="entry name" value="DNA-BINDING BROMODOMAIN-CONTAINING PROTEIN"/>
    <property type="match status" value="1"/>
</dbReference>
<dbReference type="SMART" id="SM00297">
    <property type="entry name" value="BROMO"/>
    <property type="match status" value="1"/>
</dbReference>
<evidence type="ECO:0000259" key="7">
    <source>
        <dbReference type="PROSITE" id="PS51294"/>
    </source>
</evidence>
<dbReference type="PANTHER" id="PTHR37888">
    <property type="entry name" value="DNA-BINDING BROMODOMAIN-CONTAINING PROTEIN"/>
    <property type="match status" value="1"/>
</dbReference>
<keyword evidence="2" id="KW-0238">DNA-binding</keyword>
<evidence type="ECO:0000256" key="3">
    <source>
        <dbReference type="PROSITE-ProRule" id="PRU00035"/>
    </source>
</evidence>
<evidence type="ECO:0000256" key="2">
    <source>
        <dbReference type="ARBA" id="ARBA00023125"/>
    </source>
</evidence>
<feature type="region of interest" description="Disordered" evidence="4">
    <location>
        <begin position="124"/>
        <end position="286"/>
    </location>
</feature>
<feature type="compositionally biased region" description="Low complexity" evidence="4">
    <location>
        <begin position="231"/>
        <end position="242"/>
    </location>
</feature>
<evidence type="ECO:0000256" key="1">
    <source>
        <dbReference type="ARBA" id="ARBA00023117"/>
    </source>
</evidence>
<feature type="region of interest" description="Disordered" evidence="4">
    <location>
        <begin position="66"/>
        <end position="85"/>
    </location>
</feature>
<dbReference type="InterPro" id="IPR009057">
    <property type="entry name" value="Homeodomain-like_sf"/>
</dbReference>
<dbReference type="InterPro" id="IPR036427">
    <property type="entry name" value="Bromodomain-like_sf"/>
</dbReference>
<keyword evidence="1 3" id="KW-0103">Bromodomain</keyword>
<dbReference type="Gene3D" id="1.10.10.60">
    <property type="entry name" value="Homeodomain-like"/>
    <property type="match status" value="1"/>
</dbReference>
<keyword evidence="8" id="KW-1185">Reference proteome</keyword>
<feature type="compositionally biased region" description="Basic and acidic residues" evidence="4">
    <location>
        <begin position="668"/>
        <end position="677"/>
    </location>
</feature>
<protein>
    <submittedName>
        <fullName evidence="9">Uncharacterized protein LOC103713891</fullName>
    </submittedName>
</protein>
<feature type="compositionally biased region" description="Basic and acidic residues" evidence="4">
    <location>
        <begin position="124"/>
        <end position="149"/>
    </location>
</feature>
<dbReference type="SUPFAM" id="SSF47370">
    <property type="entry name" value="Bromodomain"/>
    <property type="match status" value="1"/>
</dbReference>
<reference evidence="9" key="1">
    <citation type="submission" date="2025-08" db="UniProtKB">
        <authorList>
            <consortium name="RefSeq"/>
        </authorList>
    </citation>
    <scope>IDENTIFICATION</scope>
    <source>
        <tissue evidence="9">Young leaves</tissue>
    </source>
</reference>
<dbReference type="InterPro" id="IPR017930">
    <property type="entry name" value="Myb_dom"/>
</dbReference>
<feature type="compositionally biased region" description="Basic and acidic residues" evidence="4">
    <location>
        <begin position="611"/>
        <end position="627"/>
    </location>
</feature>
<feature type="domain" description="HTH myb-type" evidence="7">
    <location>
        <begin position="16"/>
        <end position="66"/>
    </location>
</feature>
<feature type="compositionally biased region" description="Basic and acidic residues" evidence="4">
    <location>
        <begin position="181"/>
        <end position="198"/>
    </location>
</feature>
<dbReference type="CDD" id="cd00167">
    <property type="entry name" value="SANT"/>
    <property type="match status" value="1"/>
</dbReference>
<feature type="compositionally biased region" description="Low complexity" evidence="4">
    <location>
        <begin position="199"/>
        <end position="210"/>
    </location>
</feature>
<sequence length="691" mass="74655">MARSSDLEREIWGTWEELLLACAVNRHGTRSWDSVAMEFQARSPFAHLLTPQSCRQRYRDLQRRFADGIDGGDDDDGGGDDSAAAEVPWLEELRKLRVAELRREVERYDVSIVSLKIKVKKLKEERERSLREARSGERENDRKDDEKIDGGSPESTPGSLPGNRICGRDSSRSCKQSNSTDLKEEEEKPGGEDGKPEVEPGSCGGEADPAAGGGEKASGEGSYNGSSDTIAKGAAAAVAAEADLPRPQRGESGESVAESKGGEAEDEGQKESSDVQSSASLSRRRRGWRRKVVTGCSGGGDEQEDSLIAKRIAAESQPLASFFEIIRSNKYGSVFERRLESQETGRYRSVIRQHVDLEMVRAKMERGGGRVYTSVEFFRDLLLLCNNAIVFYPKHSPESTAAVHLRQLVAKEMAATIRKPDRLPNAVEPAPLSLPPPHQPKFKKDPDLAGSLFEKSASPAPVTACRKRSSISTKAKKEERDEKHDSDRRERENEEQNLSSKKSNNKERSAARGLRTNKNRGGSRAGGAGGAAAGKSLNSVPAPSRRSKPVETTAAEQAVKAEKKSGGGAAAASKRSAVSFLNRMKRSSPSPNGTLLEKLKGSSSGGSGRAAEQKKGVKGDGRKDQRSRQGGGSNHSKKASEPSAPAKRSVGRPPKRAAAPPTPPPAKKAREEAEAARAKPPLASSRKRGRK</sequence>
<dbReference type="PROSITE" id="PS50014">
    <property type="entry name" value="BROMODOMAIN_2"/>
    <property type="match status" value="1"/>
</dbReference>
<gene>
    <name evidence="9" type="primary">LOC103713891</name>
</gene>
<proteinExistence type="predicted"/>
<evidence type="ECO:0000313" key="9">
    <source>
        <dbReference type="RefSeq" id="XP_008799167.2"/>
    </source>
</evidence>
<feature type="compositionally biased region" description="Basic and acidic residues" evidence="4">
    <location>
        <begin position="243"/>
        <end position="252"/>
    </location>
</feature>
<dbReference type="GeneID" id="103713891"/>
<feature type="domain" description="Bromo" evidence="5">
    <location>
        <begin position="327"/>
        <end position="399"/>
    </location>
</feature>
<dbReference type="InterPro" id="IPR001487">
    <property type="entry name" value="Bromodomain"/>
</dbReference>
<dbReference type="KEGG" id="pda:103713891"/>
<organism evidence="8 9">
    <name type="scientific">Phoenix dactylifera</name>
    <name type="common">Date palm</name>
    <dbReference type="NCBI Taxonomy" id="42345"/>
    <lineage>
        <taxon>Eukaryota</taxon>
        <taxon>Viridiplantae</taxon>
        <taxon>Streptophyta</taxon>
        <taxon>Embryophyta</taxon>
        <taxon>Tracheophyta</taxon>
        <taxon>Spermatophyta</taxon>
        <taxon>Magnoliopsida</taxon>
        <taxon>Liliopsida</taxon>
        <taxon>Arecaceae</taxon>
        <taxon>Coryphoideae</taxon>
        <taxon>Phoeniceae</taxon>
        <taxon>Phoenix</taxon>
    </lineage>
</organism>
<dbReference type="RefSeq" id="XP_008799167.2">
    <property type="nucleotide sequence ID" value="XM_008800945.4"/>
</dbReference>
<dbReference type="Pfam" id="PF00249">
    <property type="entry name" value="Myb_DNA-binding"/>
    <property type="match status" value="1"/>
</dbReference>
<dbReference type="InterPro" id="IPR001005">
    <property type="entry name" value="SANT/Myb"/>
</dbReference>
<dbReference type="SMART" id="SM00717">
    <property type="entry name" value="SANT"/>
    <property type="match status" value="1"/>
</dbReference>